<proteinExistence type="predicted"/>
<dbReference type="EMBL" id="FR824053">
    <property type="protein sequence ID" value="CCA15017.1"/>
    <property type="molecule type" value="Genomic_DNA"/>
</dbReference>
<reference evidence="1" key="1">
    <citation type="journal article" date="2011" name="PLoS Biol.">
        <title>Gene gain and loss during evolution of obligate parasitism in the white rust pathogen of Arabidopsis thaliana.</title>
        <authorList>
            <person name="Kemen E."/>
            <person name="Gardiner A."/>
            <person name="Schultz-Larsen T."/>
            <person name="Kemen A.C."/>
            <person name="Balmuth A.L."/>
            <person name="Robert-Seilaniantz A."/>
            <person name="Bailey K."/>
            <person name="Holub E."/>
            <person name="Studholme D.J."/>
            <person name="Maclean D."/>
            <person name="Jones J.D."/>
        </authorList>
    </citation>
    <scope>NUCLEOTIDE SEQUENCE</scope>
</reference>
<dbReference type="HOGENOM" id="CLU_2578827_0_0_1"/>
<name>F0W1T8_9STRA</name>
<evidence type="ECO:0000313" key="2">
    <source>
        <dbReference type="EMBL" id="CCA23178.1"/>
    </source>
</evidence>
<gene>
    <name evidence="1" type="primary">AlNc14C8G1018</name>
    <name evidence="2" type="synonym">AlNc14C183G8276</name>
    <name evidence="1" type="ORF">ALNC14_011600</name>
    <name evidence="2" type="ORF">ALNC14_093210</name>
</gene>
<sequence>MRYLYQHLDASYCKIKIIGPLLVHSIHEAGMTNFASDLPYSSEYIRASNFSEYAQVSLLTSRTKKWSLQKKYEQLRNITQE</sequence>
<reference evidence="1" key="2">
    <citation type="submission" date="2011-02" db="EMBL/GenBank/DDBJ databases">
        <authorList>
            <person name="MacLean D."/>
        </authorList>
    </citation>
    <scope>NUCLEOTIDE SEQUENCE</scope>
</reference>
<dbReference type="AlphaFoldDB" id="F0W1T8"/>
<protein>
    <submittedName>
        <fullName evidence="2">AlNc14C183G8276 protein</fullName>
    </submittedName>
    <submittedName>
        <fullName evidence="1">AlNc14C8G1018 protein</fullName>
    </submittedName>
</protein>
<organism evidence="1">
    <name type="scientific">Albugo laibachii Nc14</name>
    <dbReference type="NCBI Taxonomy" id="890382"/>
    <lineage>
        <taxon>Eukaryota</taxon>
        <taxon>Sar</taxon>
        <taxon>Stramenopiles</taxon>
        <taxon>Oomycota</taxon>
        <taxon>Peronosporomycetes</taxon>
        <taxon>Albuginales</taxon>
        <taxon>Albuginaceae</taxon>
        <taxon>Albugo</taxon>
    </lineage>
</organism>
<dbReference type="EMBL" id="FR824228">
    <property type="protein sequence ID" value="CCA23178.1"/>
    <property type="molecule type" value="Genomic_DNA"/>
</dbReference>
<accession>F0W1T8</accession>
<evidence type="ECO:0000313" key="1">
    <source>
        <dbReference type="EMBL" id="CCA15017.1"/>
    </source>
</evidence>